<feature type="domain" description="HTH gntR-type" evidence="4">
    <location>
        <begin position="11"/>
        <end position="78"/>
    </location>
</feature>
<sequence>MDRMGSRISRMNVTEEIYRIVKEDILTHKLPAGEKVNIDQLARTLEVSNIPIREALSRLQSEGYLHMVPFKGMFVNLMSLQQLDEIFEIRLQLEPFAAGKAALIIPDGKLAQLSSALDSIRANETARTNDGLQMITEMNDSIHGTILKYCDNHSLRTLVNGYLEQTQRYLTFIELTLDVDDREVEWAEHHAILQQLIQRNVNGASAAMFDHISKARRRANVHFRNTGG</sequence>
<protein>
    <submittedName>
        <fullName evidence="5">GntR family transcriptional regulator</fullName>
    </submittedName>
</protein>
<dbReference type="InterPro" id="IPR000524">
    <property type="entry name" value="Tscrpt_reg_HTH_GntR"/>
</dbReference>
<dbReference type="Proteomes" id="UP000609323">
    <property type="component" value="Unassembled WGS sequence"/>
</dbReference>
<evidence type="ECO:0000313" key="5">
    <source>
        <dbReference type="EMBL" id="GGA28882.1"/>
    </source>
</evidence>
<evidence type="ECO:0000313" key="6">
    <source>
        <dbReference type="Proteomes" id="UP000609323"/>
    </source>
</evidence>
<dbReference type="SMART" id="SM00345">
    <property type="entry name" value="HTH_GNTR"/>
    <property type="match status" value="1"/>
</dbReference>
<dbReference type="Pfam" id="PF00392">
    <property type="entry name" value="GntR"/>
    <property type="match status" value="1"/>
</dbReference>
<dbReference type="SMART" id="SM00895">
    <property type="entry name" value="FCD"/>
    <property type="match status" value="1"/>
</dbReference>
<dbReference type="InterPro" id="IPR036390">
    <property type="entry name" value="WH_DNA-bd_sf"/>
</dbReference>
<name>A0ABQ1FTC3_9BACL</name>
<dbReference type="InterPro" id="IPR036388">
    <property type="entry name" value="WH-like_DNA-bd_sf"/>
</dbReference>
<accession>A0ABQ1FTC3</accession>
<dbReference type="CDD" id="cd07377">
    <property type="entry name" value="WHTH_GntR"/>
    <property type="match status" value="1"/>
</dbReference>
<organism evidence="5 6">
    <name type="scientific">Paenibacillus physcomitrellae</name>
    <dbReference type="NCBI Taxonomy" id="1619311"/>
    <lineage>
        <taxon>Bacteria</taxon>
        <taxon>Bacillati</taxon>
        <taxon>Bacillota</taxon>
        <taxon>Bacilli</taxon>
        <taxon>Bacillales</taxon>
        <taxon>Paenibacillaceae</taxon>
        <taxon>Paenibacillus</taxon>
    </lineage>
</organism>
<keyword evidence="2" id="KW-0238">DNA-binding</keyword>
<dbReference type="EMBL" id="BMHF01000003">
    <property type="protein sequence ID" value="GGA28882.1"/>
    <property type="molecule type" value="Genomic_DNA"/>
</dbReference>
<dbReference type="SUPFAM" id="SSF48008">
    <property type="entry name" value="GntR ligand-binding domain-like"/>
    <property type="match status" value="1"/>
</dbReference>
<keyword evidence="6" id="KW-1185">Reference proteome</keyword>
<gene>
    <name evidence="5" type="ORF">GCM10010917_12230</name>
</gene>
<reference evidence="6" key="1">
    <citation type="journal article" date="2019" name="Int. J. Syst. Evol. Microbiol.">
        <title>The Global Catalogue of Microorganisms (GCM) 10K type strain sequencing project: providing services to taxonomists for standard genome sequencing and annotation.</title>
        <authorList>
            <consortium name="The Broad Institute Genomics Platform"/>
            <consortium name="The Broad Institute Genome Sequencing Center for Infectious Disease"/>
            <person name="Wu L."/>
            <person name="Ma J."/>
        </authorList>
    </citation>
    <scope>NUCLEOTIDE SEQUENCE [LARGE SCALE GENOMIC DNA]</scope>
    <source>
        <strain evidence="6">CGMCC 1.15044</strain>
    </source>
</reference>
<proteinExistence type="predicted"/>
<dbReference type="InterPro" id="IPR008920">
    <property type="entry name" value="TF_FadR/GntR_C"/>
</dbReference>
<dbReference type="PROSITE" id="PS50949">
    <property type="entry name" value="HTH_GNTR"/>
    <property type="match status" value="1"/>
</dbReference>
<dbReference type="PANTHER" id="PTHR43537:SF24">
    <property type="entry name" value="GLUCONATE OPERON TRANSCRIPTIONAL REPRESSOR"/>
    <property type="match status" value="1"/>
</dbReference>
<evidence type="ECO:0000256" key="3">
    <source>
        <dbReference type="ARBA" id="ARBA00023163"/>
    </source>
</evidence>
<dbReference type="Pfam" id="PF07729">
    <property type="entry name" value="FCD"/>
    <property type="match status" value="1"/>
</dbReference>
<evidence type="ECO:0000259" key="4">
    <source>
        <dbReference type="PROSITE" id="PS50949"/>
    </source>
</evidence>
<evidence type="ECO:0000256" key="1">
    <source>
        <dbReference type="ARBA" id="ARBA00023015"/>
    </source>
</evidence>
<keyword evidence="3" id="KW-0804">Transcription</keyword>
<comment type="caution">
    <text evidence="5">The sequence shown here is derived from an EMBL/GenBank/DDBJ whole genome shotgun (WGS) entry which is preliminary data.</text>
</comment>
<dbReference type="Gene3D" id="1.10.10.10">
    <property type="entry name" value="Winged helix-like DNA-binding domain superfamily/Winged helix DNA-binding domain"/>
    <property type="match status" value="1"/>
</dbReference>
<dbReference type="SUPFAM" id="SSF46785">
    <property type="entry name" value="Winged helix' DNA-binding domain"/>
    <property type="match status" value="1"/>
</dbReference>
<dbReference type="InterPro" id="IPR011711">
    <property type="entry name" value="GntR_C"/>
</dbReference>
<dbReference type="Gene3D" id="1.20.120.530">
    <property type="entry name" value="GntR ligand-binding domain-like"/>
    <property type="match status" value="1"/>
</dbReference>
<keyword evidence="1" id="KW-0805">Transcription regulation</keyword>
<evidence type="ECO:0000256" key="2">
    <source>
        <dbReference type="ARBA" id="ARBA00023125"/>
    </source>
</evidence>
<dbReference type="PANTHER" id="PTHR43537">
    <property type="entry name" value="TRANSCRIPTIONAL REGULATOR, GNTR FAMILY"/>
    <property type="match status" value="1"/>
</dbReference>